<name>A0A3N7G4B0_POPTR</name>
<dbReference type="EMBL" id="CM009305">
    <property type="protein sequence ID" value="RQP01663.1"/>
    <property type="molecule type" value="Genomic_DNA"/>
</dbReference>
<protein>
    <submittedName>
        <fullName evidence="2">Uncharacterized protein</fullName>
    </submittedName>
</protein>
<evidence type="ECO:0000256" key="1">
    <source>
        <dbReference type="SAM" id="Phobius"/>
    </source>
</evidence>
<evidence type="ECO:0000313" key="3">
    <source>
        <dbReference type="Proteomes" id="UP000006729"/>
    </source>
</evidence>
<evidence type="ECO:0000313" key="2">
    <source>
        <dbReference type="EMBL" id="RQP01663.1"/>
    </source>
</evidence>
<keyword evidence="1" id="KW-0472">Membrane</keyword>
<keyword evidence="1" id="KW-0812">Transmembrane</keyword>
<sequence>MISAKTRWRRNTTFFPIIHTVLFLYFSVYEVSAESIMEDNTSAHFIFSRKEKLNRKHHGMHTIEIPWNKF</sequence>
<accession>A0A3N7G4B0</accession>
<gene>
    <name evidence="2" type="ORF">POPTR_016G130066</name>
</gene>
<dbReference type="AlphaFoldDB" id="A0A3N7G4B0"/>
<dbReference type="InParanoid" id="A0A3N7G4B0"/>
<keyword evidence="3" id="KW-1185">Reference proteome</keyword>
<organism evidence="2 3">
    <name type="scientific">Populus trichocarpa</name>
    <name type="common">Western balsam poplar</name>
    <name type="synonym">Populus balsamifera subsp. trichocarpa</name>
    <dbReference type="NCBI Taxonomy" id="3694"/>
    <lineage>
        <taxon>Eukaryota</taxon>
        <taxon>Viridiplantae</taxon>
        <taxon>Streptophyta</taxon>
        <taxon>Embryophyta</taxon>
        <taxon>Tracheophyta</taxon>
        <taxon>Spermatophyta</taxon>
        <taxon>Magnoliopsida</taxon>
        <taxon>eudicotyledons</taxon>
        <taxon>Gunneridae</taxon>
        <taxon>Pentapetalae</taxon>
        <taxon>rosids</taxon>
        <taxon>fabids</taxon>
        <taxon>Malpighiales</taxon>
        <taxon>Salicaceae</taxon>
        <taxon>Saliceae</taxon>
        <taxon>Populus</taxon>
    </lineage>
</organism>
<proteinExistence type="predicted"/>
<dbReference type="Proteomes" id="UP000006729">
    <property type="component" value="Chromosome 16"/>
</dbReference>
<reference evidence="2 3" key="1">
    <citation type="journal article" date="2006" name="Science">
        <title>The genome of black cottonwood, Populus trichocarpa (Torr. &amp; Gray).</title>
        <authorList>
            <person name="Tuskan G.A."/>
            <person name="Difazio S."/>
            <person name="Jansson S."/>
            <person name="Bohlmann J."/>
            <person name="Grigoriev I."/>
            <person name="Hellsten U."/>
            <person name="Putnam N."/>
            <person name="Ralph S."/>
            <person name="Rombauts S."/>
            <person name="Salamov A."/>
            <person name="Schein J."/>
            <person name="Sterck L."/>
            <person name="Aerts A."/>
            <person name="Bhalerao R.R."/>
            <person name="Bhalerao R.P."/>
            <person name="Blaudez D."/>
            <person name="Boerjan W."/>
            <person name="Brun A."/>
            <person name="Brunner A."/>
            <person name="Busov V."/>
            <person name="Campbell M."/>
            <person name="Carlson J."/>
            <person name="Chalot M."/>
            <person name="Chapman J."/>
            <person name="Chen G.L."/>
            <person name="Cooper D."/>
            <person name="Coutinho P.M."/>
            <person name="Couturier J."/>
            <person name="Covert S."/>
            <person name="Cronk Q."/>
            <person name="Cunningham R."/>
            <person name="Davis J."/>
            <person name="Degroeve S."/>
            <person name="Dejardin A."/>
            <person name="Depamphilis C."/>
            <person name="Detter J."/>
            <person name="Dirks B."/>
            <person name="Dubchak I."/>
            <person name="Duplessis S."/>
            <person name="Ehlting J."/>
            <person name="Ellis B."/>
            <person name="Gendler K."/>
            <person name="Goodstein D."/>
            <person name="Gribskov M."/>
            <person name="Grimwood J."/>
            <person name="Groover A."/>
            <person name="Gunter L."/>
            <person name="Hamberger B."/>
            <person name="Heinze B."/>
            <person name="Helariutta Y."/>
            <person name="Henrissat B."/>
            <person name="Holligan D."/>
            <person name="Holt R."/>
            <person name="Huang W."/>
            <person name="Islam-Faridi N."/>
            <person name="Jones S."/>
            <person name="Jones-Rhoades M."/>
            <person name="Jorgensen R."/>
            <person name="Joshi C."/>
            <person name="Kangasjarvi J."/>
            <person name="Karlsson J."/>
            <person name="Kelleher C."/>
            <person name="Kirkpatrick R."/>
            <person name="Kirst M."/>
            <person name="Kohler A."/>
            <person name="Kalluri U."/>
            <person name="Larimer F."/>
            <person name="Leebens-Mack J."/>
            <person name="Leple J.C."/>
            <person name="Locascio P."/>
            <person name="Lou Y."/>
            <person name="Lucas S."/>
            <person name="Martin F."/>
            <person name="Montanini B."/>
            <person name="Napoli C."/>
            <person name="Nelson D.R."/>
            <person name="Nelson C."/>
            <person name="Nieminen K."/>
            <person name="Nilsson O."/>
            <person name="Pereda V."/>
            <person name="Peter G."/>
            <person name="Philippe R."/>
            <person name="Pilate G."/>
            <person name="Poliakov A."/>
            <person name="Razumovskaya J."/>
            <person name="Richardson P."/>
            <person name="Rinaldi C."/>
            <person name="Ritland K."/>
            <person name="Rouze P."/>
            <person name="Ryaboy D."/>
            <person name="Schmutz J."/>
            <person name="Schrader J."/>
            <person name="Segerman B."/>
            <person name="Shin H."/>
            <person name="Siddiqui A."/>
            <person name="Sterky F."/>
            <person name="Terry A."/>
            <person name="Tsai C.J."/>
            <person name="Uberbacher E."/>
            <person name="Unneberg P."/>
            <person name="Vahala J."/>
            <person name="Wall K."/>
            <person name="Wessler S."/>
            <person name="Yang G."/>
            <person name="Yin T."/>
            <person name="Douglas C."/>
            <person name="Marra M."/>
            <person name="Sandberg G."/>
            <person name="Van de Peer Y."/>
            <person name="Rokhsar D."/>
        </authorList>
    </citation>
    <scope>NUCLEOTIDE SEQUENCE [LARGE SCALE GENOMIC DNA]</scope>
    <source>
        <strain evidence="3">cv. Nisqually</strain>
    </source>
</reference>
<keyword evidence="1" id="KW-1133">Transmembrane helix</keyword>
<feature type="transmembrane region" description="Helical" evidence="1">
    <location>
        <begin position="12"/>
        <end position="29"/>
    </location>
</feature>